<dbReference type="Gene3D" id="2.40.50.140">
    <property type="entry name" value="Nucleic acid-binding proteins"/>
    <property type="match status" value="1"/>
</dbReference>
<dbReference type="InterPro" id="IPR011129">
    <property type="entry name" value="CSD"/>
</dbReference>
<dbReference type="Proteomes" id="UP000009170">
    <property type="component" value="Unassembled WGS sequence"/>
</dbReference>
<dbReference type="STRING" id="70448.A0A090M2G3"/>
<dbReference type="RefSeq" id="XP_022839251.1">
    <property type="nucleotide sequence ID" value="XM_022984054.1"/>
</dbReference>
<dbReference type="GeneID" id="9835569"/>
<feature type="compositionally biased region" description="Basic residues" evidence="1">
    <location>
        <begin position="91"/>
        <end position="101"/>
    </location>
</feature>
<keyword evidence="3" id="KW-0238">DNA-binding</keyword>
<proteinExistence type="predicted"/>
<gene>
    <name evidence="3" type="ORF">OT_ostta06g03060</name>
</gene>
<reference evidence="4" key="1">
    <citation type="journal article" date="2006" name="Proc. Natl. Acad. Sci. U.S.A.">
        <title>Genome analysis of the smallest free-living eukaryote Ostreococcus tauri unveils many unique features.</title>
        <authorList>
            <person name="Derelle E."/>
            <person name="Ferraz C."/>
            <person name="Rombauts S."/>
            <person name="Rouze P."/>
            <person name="Worden A.Z."/>
            <person name="Robbens S."/>
            <person name="Partensky F."/>
            <person name="Degroeve S."/>
            <person name="Echeynie S."/>
            <person name="Cooke R."/>
            <person name="Saeys Y."/>
            <person name="Wuyts J."/>
            <person name="Jabbari K."/>
            <person name="Bowler C."/>
            <person name="Panaud O."/>
            <person name="Piegu B."/>
            <person name="Ball S.G."/>
            <person name="Ral J.-P."/>
            <person name="Bouget F.-Y."/>
            <person name="Piganeau G."/>
            <person name="De Baets B."/>
            <person name="Picard A."/>
            <person name="Delseny M."/>
            <person name="Demaille J."/>
            <person name="Van de Peer Y."/>
            <person name="Moreau H."/>
        </authorList>
    </citation>
    <scope>NUCLEOTIDE SEQUENCE [LARGE SCALE GENOMIC DNA]</scope>
    <source>
        <strain evidence="4">OTTH 0595 / CCAP 157/2 / RCC745</strain>
    </source>
</reference>
<organism evidence="3 4">
    <name type="scientific">Ostreococcus tauri</name>
    <name type="common">Marine green alga</name>
    <dbReference type="NCBI Taxonomy" id="70448"/>
    <lineage>
        <taxon>Eukaryota</taxon>
        <taxon>Viridiplantae</taxon>
        <taxon>Chlorophyta</taxon>
        <taxon>Mamiellophyceae</taxon>
        <taxon>Mamiellales</taxon>
        <taxon>Bathycoccaceae</taxon>
        <taxon>Ostreococcus</taxon>
    </lineage>
</organism>
<comment type="caution">
    <text evidence="3">The sequence shown here is derived from an EMBL/GenBank/DDBJ whole genome shotgun (WGS) entry which is preliminary data.</text>
</comment>
<keyword evidence="4" id="KW-1185">Reference proteome</keyword>
<dbReference type="OrthoDB" id="422005at2759"/>
<dbReference type="Pfam" id="PF00313">
    <property type="entry name" value="CSD"/>
    <property type="match status" value="1"/>
</dbReference>
<dbReference type="SUPFAM" id="SSF50249">
    <property type="entry name" value="Nucleic acid-binding proteins"/>
    <property type="match status" value="1"/>
</dbReference>
<dbReference type="CDD" id="cd04458">
    <property type="entry name" value="CSP_CDS"/>
    <property type="match status" value="1"/>
</dbReference>
<sequence>MGDGAEPSARRRGKVKWFNCTKGFGYITPDDGEPDVFVHQSALKMEGFRSLWQGDSVEFDVEHESPTDERLKAVCVTGIGGAPLKAPPRTNYRRSSKKRGPRRESDGPKDESKTTQRTA</sequence>
<dbReference type="PRINTS" id="PR00050">
    <property type="entry name" value="COLDSHOCK"/>
</dbReference>
<name>A0A090M2G3_OSTTA</name>
<dbReference type="InterPro" id="IPR012340">
    <property type="entry name" value="NA-bd_OB-fold"/>
</dbReference>
<evidence type="ECO:0000313" key="4">
    <source>
        <dbReference type="Proteomes" id="UP000009170"/>
    </source>
</evidence>
<dbReference type="InParanoid" id="A0A090M2G3"/>
<dbReference type="PANTHER" id="PTHR46565:SF20">
    <property type="entry name" value="COLD SHOCK DOMAIN-CONTAINING PROTEIN 4"/>
    <property type="match status" value="1"/>
</dbReference>
<reference evidence="3 4" key="2">
    <citation type="journal article" date="2014" name="BMC Genomics">
        <title>An improved genome of the model marine alga Ostreococcus tauri unfolds by assessing Illumina de novo assemblies.</title>
        <authorList>
            <person name="Blanc-Mathieu R."/>
            <person name="Verhelst B."/>
            <person name="Derelle E."/>
            <person name="Rombauts S."/>
            <person name="Bouget F.Y."/>
            <person name="Carre I."/>
            <person name="Chateau A."/>
            <person name="Eyre-Walker A."/>
            <person name="Grimsley N."/>
            <person name="Moreau H."/>
            <person name="Piegu B."/>
            <person name="Rivals E."/>
            <person name="Schackwitz W."/>
            <person name="Van de Peer Y."/>
            <person name="Piganeau G."/>
        </authorList>
    </citation>
    <scope>NUCLEOTIDE SEQUENCE [LARGE SCALE GENOMIC DNA]</scope>
    <source>
        <strain evidence="4">OTTH 0595 / CCAP 157/2 / RCC745</strain>
    </source>
</reference>
<dbReference type="AlphaFoldDB" id="A0A090M2G3"/>
<evidence type="ECO:0000259" key="2">
    <source>
        <dbReference type="PROSITE" id="PS51857"/>
    </source>
</evidence>
<dbReference type="PROSITE" id="PS51857">
    <property type="entry name" value="CSD_2"/>
    <property type="match status" value="1"/>
</dbReference>
<accession>A0A090M2G3</accession>
<dbReference type="EMBL" id="CAID01000006">
    <property type="protein sequence ID" value="CEF98420.1"/>
    <property type="molecule type" value="Genomic_DNA"/>
</dbReference>
<dbReference type="GO" id="GO:0003677">
    <property type="term" value="F:DNA binding"/>
    <property type="evidence" value="ECO:0007669"/>
    <property type="project" value="UniProtKB-KW"/>
</dbReference>
<dbReference type="InterPro" id="IPR002059">
    <property type="entry name" value="CSP_DNA-bd"/>
</dbReference>
<feature type="domain" description="CSD" evidence="2">
    <location>
        <begin position="10"/>
        <end position="78"/>
    </location>
</feature>
<dbReference type="PANTHER" id="PTHR46565">
    <property type="entry name" value="COLD SHOCK DOMAIN PROTEIN 2"/>
    <property type="match status" value="1"/>
</dbReference>
<dbReference type="KEGG" id="ota:OT_ostta06g03060"/>
<feature type="region of interest" description="Disordered" evidence="1">
    <location>
        <begin position="79"/>
        <end position="119"/>
    </location>
</feature>
<evidence type="ECO:0000256" key="1">
    <source>
        <dbReference type="SAM" id="MobiDB-lite"/>
    </source>
</evidence>
<feature type="compositionally biased region" description="Basic and acidic residues" evidence="1">
    <location>
        <begin position="102"/>
        <end position="119"/>
    </location>
</feature>
<dbReference type="SMART" id="SM00357">
    <property type="entry name" value="CSP"/>
    <property type="match status" value="1"/>
</dbReference>
<protein>
    <submittedName>
        <fullName evidence="3">Cold-shock protein, DNA-binding</fullName>
    </submittedName>
</protein>
<evidence type="ECO:0000313" key="3">
    <source>
        <dbReference type="EMBL" id="CEF98420.1"/>
    </source>
</evidence>